<accession>A0ABC8T081</accession>
<comment type="caution">
    <text evidence="1">The sequence shown here is derived from an EMBL/GenBank/DDBJ whole genome shotgun (WGS) entry which is preliminary data.</text>
</comment>
<reference evidence="1 2" key="1">
    <citation type="submission" date="2024-02" db="EMBL/GenBank/DDBJ databases">
        <authorList>
            <person name="Vignale AGUSTIN F."/>
            <person name="Sosa J E."/>
            <person name="Modenutti C."/>
        </authorList>
    </citation>
    <scope>NUCLEOTIDE SEQUENCE [LARGE SCALE GENOMIC DNA]</scope>
</reference>
<name>A0ABC8T081_9AQUA</name>
<sequence length="69" mass="7222">LRFLEVGFGRRELFGGRVECRRGGSGGEVAEVGGEGVVGRRGEECVLVEKGVLGTSGNSGVAVLVEWED</sequence>
<dbReference type="EMBL" id="CAUOFW020003591">
    <property type="protein sequence ID" value="CAK9160824.1"/>
    <property type="molecule type" value="Genomic_DNA"/>
</dbReference>
<evidence type="ECO:0000313" key="1">
    <source>
        <dbReference type="EMBL" id="CAK9160824.1"/>
    </source>
</evidence>
<evidence type="ECO:0000313" key="2">
    <source>
        <dbReference type="Proteomes" id="UP001642360"/>
    </source>
</evidence>
<feature type="non-terminal residue" evidence="1">
    <location>
        <position position="69"/>
    </location>
</feature>
<dbReference type="AlphaFoldDB" id="A0ABC8T081"/>
<dbReference type="Proteomes" id="UP001642360">
    <property type="component" value="Unassembled WGS sequence"/>
</dbReference>
<gene>
    <name evidence="1" type="ORF">ILEXP_LOCUS29611</name>
</gene>
<proteinExistence type="predicted"/>
<protein>
    <submittedName>
        <fullName evidence="1">Uncharacterized protein</fullName>
    </submittedName>
</protein>
<organism evidence="1 2">
    <name type="scientific">Ilex paraguariensis</name>
    <name type="common">yerba mate</name>
    <dbReference type="NCBI Taxonomy" id="185542"/>
    <lineage>
        <taxon>Eukaryota</taxon>
        <taxon>Viridiplantae</taxon>
        <taxon>Streptophyta</taxon>
        <taxon>Embryophyta</taxon>
        <taxon>Tracheophyta</taxon>
        <taxon>Spermatophyta</taxon>
        <taxon>Magnoliopsida</taxon>
        <taxon>eudicotyledons</taxon>
        <taxon>Gunneridae</taxon>
        <taxon>Pentapetalae</taxon>
        <taxon>asterids</taxon>
        <taxon>campanulids</taxon>
        <taxon>Aquifoliales</taxon>
        <taxon>Aquifoliaceae</taxon>
        <taxon>Ilex</taxon>
    </lineage>
</organism>
<keyword evidence="2" id="KW-1185">Reference proteome</keyword>
<feature type="non-terminal residue" evidence="1">
    <location>
        <position position="1"/>
    </location>
</feature>